<keyword evidence="3" id="KW-1185">Reference proteome</keyword>
<reference evidence="2 3" key="1">
    <citation type="submission" date="2020-10" db="EMBL/GenBank/DDBJ databases">
        <title>Sequencing the genomes of 1000 actinobacteria strains.</title>
        <authorList>
            <person name="Klenk H.-P."/>
        </authorList>
    </citation>
    <scope>NUCLEOTIDE SEQUENCE [LARGE SCALE GENOMIC DNA]</scope>
    <source>
        <strain evidence="2 3">DSM 45157</strain>
    </source>
</reference>
<feature type="transmembrane region" description="Helical" evidence="1">
    <location>
        <begin position="7"/>
        <end position="24"/>
    </location>
</feature>
<keyword evidence="1" id="KW-0472">Membrane</keyword>
<evidence type="ECO:0000256" key="1">
    <source>
        <dbReference type="SAM" id="Phobius"/>
    </source>
</evidence>
<keyword evidence="1" id="KW-1133">Transmembrane helix</keyword>
<evidence type="ECO:0000313" key="3">
    <source>
        <dbReference type="Proteomes" id="UP000598217"/>
    </source>
</evidence>
<dbReference type="Proteomes" id="UP000598217">
    <property type="component" value="Unassembled WGS sequence"/>
</dbReference>
<dbReference type="EMBL" id="JADBDY010000001">
    <property type="protein sequence ID" value="MBE1460942.1"/>
    <property type="molecule type" value="Genomic_DNA"/>
</dbReference>
<keyword evidence="1" id="KW-0812">Transmembrane</keyword>
<proteinExistence type="predicted"/>
<comment type="caution">
    <text evidence="2">The sequence shown here is derived from an EMBL/GenBank/DDBJ whole genome shotgun (WGS) entry which is preliminary data.</text>
</comment>
<protein>
    <submittedName>
        <fullName evidence="2">Uncharacterized protein</fullName>
    </submittedName>
</protein>
<evidence type="ECO:0000313" key="2">
    <source>
        <dbReference type="EMBL" id="MBE1460942.1"/>
    </source>
</evidence>
<organism evidence="2 3">
    <name type="scientific">Nocardiopsis terrae</name>
    <dbReference type="NCBI Taxonomy" id="372655"/>
    <lineage>
        <taxon>Bacteria</taxon>
        <taxon>Bacillati</taxon>
        <taxon>Actinomycetota</taxon>
        <taxon>Actinomycetes</taxon>
        <taxon>Streptosporangiales</taxon>
        <taxon>Nocardiopsidaceae</taxon>
        <taxon>Nocardiopsis</taxon>
    </lineage>
</organism>
<name>A0ABR9HPJ0_9ACTN</name>
<accession>A0ABR9HPJ0</accession>
<sequence>MRIVGVANLVMALVWVPIAVFAPYEGDGLVRQAQIFNAVIFSTFTVIWARHELVAYRARNRSGRHQAPSSVAEEAVP</sequence>
<gene>
    <name evidence="2" type="ORF">H4W79_005156</name>
</gene>
<feature type="transmembrane region" description="Helical" evidence="1">
    <location>
        <begin position="30"/>
        <end position="49"/>
    </location>
</feature>